<dbReference type="EMBL" id="BMJQ01000002">
    <property type="protein sequence ID" value="GGF06797.1"/>
    <property type="molecule type" value="Genomic_DNA"/>
</dbReference>
<evidence type="ECO:0008006" key="3">
    <source>
        <dbReference type="Google" id="ProtNLM"/>
    </source>
</evidence>
<accession>A0A8J3E3I5</accession>
<evidence type="ECO:0000313" key="1">
    <source>
        <dbReference type="EMBL" id="GGF06797.1"/>
    </source>
</evidence>
<dbReference type="Proteomes" id="UP000646365">
    <property type="component" value="Unassembled WGS sequence"/>
</dbReference>
<dbReference type="RefSeq" id="WP_189043185.1">
    <property type="nucleotide sequence ID" value="NZ_BMJQ01000002.1"/>
</dbReference>
<dbReference type="AlphaFoldDB" id="A0A8J3E3I5"/>
<name>A0A8J3E3I5_9PROT</name>
<keyword evidence="2" id="KW-1185">Reference proteome</keyword>
<comment type="caution">
    <text evidence="1">The sequence shown here is derived from an EMBL/GenBank/DDBJ whole genome shotgun (WGS) entry which is preliminary data.</text>
</comment>
<gene>
    <name evidence="1" type="ORF">GCM10011611_10360</name>
</gene>
<organism evidence="1 2">
    <name type="scientific">Aliidongia dinghuensis</name>
    <dbReference type="NCBI Taxonomy" id="1867774"/>
    <lineage>
        <taxon>Bacteria</taxon>
        <taxon>Pseudomonadati</taxon>
        <taxon>Pseudomonadota</taxon>
        <taxon>Alphaproteobacteria</taxon>
        <taxon>Rhodospirillales</taxon>
        <taxon>Dongiaceae</taxon>
        <taxon>Aliidongia</taxon>
    </lineage>
</organism>
<reference evidence="1" key="2">
    <citation type="submission" date="2020-09" db="EMBL/GenBank/DDBJ databases">
        <authorList>
            <person name="Sun Q."/>
            <person name="Zhou Y."/>
        </authorList>
    </citation>
    <scope>NUCLEOTIDE SEQUENCE</scope>
    <source>
        <strain evidence="1">CGMCC 1.15725</strain>
    </source>
</reference>
<evidence type="ECO:0000313" key="2">
    <source>
        <dbReference type="Proteomes" id="UP000646365"/>
    </source>
</evidence>
<reference evidence="1" key="1">
    <citation type="journal article" date="2014" name="Int. J. Syst. Evol. Microbiol.">
        <title>Complete genome sequence of Corynebacterium casei LMG S-19264T (=DSM 44701T), isolated from a smear-ripened cheese.</title>
        <authorList>
            <consortium name="US DOE Joint Genome Institute (JGI-PGF)"/>
            <person name="Walter F."/>
            <person name="Albersmeier A."/>
            <person name="Kalinowski J."/>
            <person name="Ruckert C."/>
        </authorList>
    </citation>
    <scope>NUCLEOTIDE SEQUENCE</scope>
    <source>
        <strain evidence="1">CGMCC 1.15725</strain>
    </source>
</reference>
<dbReference type="InterPro" id="IPR039498">
    <property type="entry name" value="NTP_transf_5"/>
</dbReference>
<dbReference type="Pfam" id="PF14907">
    <property type="entry name" value="NTP_transf_5"/>
    <property type="match status" value="1"/>
</dbReference>
<sequence>MPARKSSRLFAAPPEFRLLADCSVWPPSERHCRAIREAAARVDWDQALALAKRHRVEGLLHAGLFRAQAAVPPTVREALGALASALARASLALGAEALRLQARFQAAGIPVRFVKGTSLAQLVYGTQSLRHAKDIDLLVAPDELDASFEILAEAGYVRVVPPAGMRPDLVRRYLRHAKECAFVHRQTRQQVDVHWRLVDNPAAPDCSFDGTRRIDLSNQQSLETLGGPALFAYLCLHGASHGWSRLKWLADIGTLLAREDAAGIERLYRAARSMGAGRSVDQALLLCRRLFDLPLPAALATKIGVDRRARWLEAIALHCLAGAGAAELFDRRFATSLVFLSGFLLGDGWRYWLGQLRQILFSLDDMEGLPLPPWATGLYPLLRLPLWLRRRIAHGGRSAVRRWRLAPSGSGRG</sequence>
<dbReference type="Gene3D" id="3.30.460.40">
    <property type="match status" value="1"/>
</dbReference>
<proteinExistence type="predicted"/>
<protein>
    <recommendedName>
        <fullName evidence="3">Nucleotidyltransferase family protein</fullName>
    </recommendedName>
</protein>